<dbReference type="PROSITE" id="PS50067">
    <property type="entry name" value="KINESIN_MOTOR_2"/>
    <property type="match status" value="1"/>
</dbReference>
<dbReference type="OMA" id="KEAMCIN"/>
<feature type="binding site" evidence="1">
    <location>
        <begin position="108"/>
        <end position="115"/>
    </location>
    <ligand>
        <name>ATP</name>
        <dbReference type="ChEBI" id="CHEBI:30616"/>
    </ligand>
</feature>
<dbReference type="Pfam" id="PF00225">
    <property type="entry name" value="Kinesin"/>
    <property type="match status" value="1"/>
</dbReference>
<feature type="domain" description="Kinesin motor" evidence="2">
    <location>
        <begin position="20"/>
        <end position="357"/>
    </location>
</feature>
<dbReference type="InterPro" id="IPR036961">
    <property type="entry name" value="Kinesin_motor_dom_sf"/>
</dbReference>
<evidence type="ECO:0000313" key="3">
    <source>
        <dbReference type="EMBL" id="EED88554.1"/>
    </source>
</evidence>
<dbReference type="Gene3D" id="3.40.850.10">
    <property type="entry name" value="Kinesin motor domain"/>
    <property type="match status" value="1"/>
</dbReference>
<dbReference type="GO" id="GO:0003777">
    <property type="term" value="F:microtubule motor activity"/>
    <property type="evidence" value="ECO:0000318"/>
    <property type="project" value="GO_Central"/>
</dbReference>
<keyword evidence="1" id="KW-0505">Motor protein</keyword>
<reference evidence="3 4" key="1">
    <citation type="journal article" date="2004" name="Science">
        <title>The genome of the diatom Thalassiosira pseudonana: ecology, evolution, and metabolism.</title>
        <authorList>
            <person name="Armbrust E.V."/>
            <person name="Berges J.A."/>
            <person name="Bowler C."/>
            <person name="Green B.R."/>
            <person name="Martinez D."/>
            <person name="Putnam N.H."/>
            <person name="Zhou S."/>
            <person name="Allen A.E."/>
            <person name="Apt K.E."/>
            <person name="Bechner M."/>
            <person name="Brzezinski M.A."/>
            <person name="Chaal B.K."/>
            <person name="Chiovitti A."/>
            <person name="Davis A.K."/>
            <person name="Demarest M.S."/>
            <person name="Detter J.C."/>
            <person name="Glavina T."/>
            <person name="Goodstein D."/>
            <person name="Hadi M.Z."/>
            <person name="Hellsten U."/>
            <person name="Hildebrand M."/>
            <person name="Jenkins B.D."/>
            <person name="Jurka J."/>
            <person name="Kapitonov V.V."/>
            <person name="Kroger N."/>
            <person name="Lau W.W."/>
            <person name="Lane T.W."/>
            <person name="Larimer F.W."/>
            <person name="Lippmeier J.C."/>
            <person name="Lucas S."/>
            <person name="Medina M."/>
            <person name="Montsant A."/>
            <person name="Obornik M."/>
            <person name="Parker M.S."/>
            <person name="Palenik B."/>
            <person name="Pazour G.J."/>
            <person name="Richardson P.M."/>
            <person name="Rynearson T.A."/>
            <person name="Saito M.A."/>
            <person name="Schwartz D.C."/>
            <person name="Thamatrakoln K."/>
            <person name="Valentin K."/>
            <person name="Vardi A."/>
            <person name="Wilkerson F.P."/>
            <person name="Rokhsar D.S."/>
        </authorList>
    </citation>
    <scope>NUCLEOTIDE SEQUENCE [LARGE SCALE GENOMIC DNA]</scope>
    <source>
        <strain evidence="3 4">CCMP1335</strain>
    </source>
</reference>
<dbReference type="PRINTS" id="PR00380">
    <property type="entry name" value="KINESINHEAVY"/>
</dbReference>
<dbReference type="FunFam" id="3.40.850.10:FF:000113">
    <property type="entry name" value="Kinesin-like protein"/>
    <property type="match status" value="1"/>
</dbReference>
<name>B8CD61_THAPS</name>
<dbReference type="SUPFAM" id="SSF52540">
    <property type="entry name" value="P-loop containing nucleoside triphosphate hydrolases"/>
    <property type="match status" value="1"/>
</dbReference>
<reference evidence="3 4" key="2">
    <citation type="journal article" date="2008" name="Nature">
        <title>The Phaeodactylum genome reveals the evolutionary history of diatom genomes.</title>
        <authorList>
            <person name="Bowler C."/>
            <person name="Allen A.E."/>
            <person name="Badger J.H."/>
            <person name="Grimwood J."/>
            <person name="Jabbari K."/>
            <person name="Kuo A."/>
            <person name="Maheswari U."/>
            <person name="Martens C."/>
            <person name="Maumus F."/>
            <person name="Otillar R.P."/>
            <person name="Rayko E."/>
            <person name="Salamov A."/>
            <person name="Vandepoele K."/>
            <person name="Beszteri B."/>
            <person name="Gruber A."/>
            <person name="Heijde M."/>
            <person name="Katinka M."/>
            <person name="Mock T."/>
            <person name="Valentin K."/>
            <person name="Verret F."/>
            <person name="Berges J.A."/>
            <person name="Brownlee C."/>
            <person name="Cadoret J.P."/>
            <person name="Chiovitti A."/>
            <person name="Choi C.J."/>
            <person name="Coesel S."/>
            <person name="De Martino A."/>
            <person name="Detter J.C."/>
            <person name="Durkin C."/>
            <person name="Falciatore A."/>
            <person name="Fournet J."/>
            <person name="Haruta M."/>
            <person name="Huysman M.J."/>
            <person name="Jenkins B.D."/>
            <person name="Jiroutova K."/>
            <person name="Jorgensen R.E."/>
            <person name="Joubert Y."/>
            <person name="Kaplan A."/>
            <person name="Kroger N."/>
            <person name="Kroth P.G."/>
            <person name="La Roche J."/>
            <person name="Lindquist E."/>
            <person name="Lommer M."/>
            <person name="Martin-Jezequel V."/>
            <person name="Lopez P.J."/>
            <person name="Lucas S."/>
            <person name="Mangogna M."/>
            <person name="McGinnis K."/>
            <person name="Medlin L.K."/>
            <person name="Montsant A."/>
            <person name="Oudot-Le Secq M.P."/>
            <person name="Napoli C."/>
            <person name="Obornik M."/>
            <person name="Parker M.S."/>
            <person name="Petit J.L."/>
            <person name="Porcel B.M."/>
            <person name="Poulsen N."/>
            <person name="Robison M."/>
            <person name="Rychlewski L."/>
            <person name="Rynearson T.A."/>
            <person name="Schmutz J."/>
            <person name="Shapiro H."/>
            <person name="Siaut M."/>
            <person name="Stanley M."/>
            <person name="Sussman M.R."/>
            <person name="Taylor A.R."/>
            <person name="Vardi A."/>
            <person name="von Dassow P."/>
            <person name="Vyverman W."/>
            <person name="Willis A."/>
            <person name="Wyrwicz L.S."/>
            <person name="Rokhsar D.S."/>
            <person name="Weissenbach J."/>
            <person name="Armbrust E.V."/>
            <person name="Green B.R."/>
            <person name="Van de Peer Y."/>
            <person name="Grigoriev I.V."/>
        </authorList>
    </citation>
    <scope>NUCLEOTIDE SEQUENCE [LARGE SCALE GENOMIC DNA]</scope>
    <source>
        <strain evidence="3 4">CCMP1335</strain>
    </source>
</reference>
<dbReference type="EMBL" id="CM000650">
    <property type="protein sequence ID" value="EED88554.1"/>
    <property type="molecule type" value="Genomic_DNA"/>
</dbReference>
<sequence>QEETEKRKILHNTLEDMKGRIRVYVRIRPLSETELKADYANVMTKEDERTCVMASDPVSGSEIKDWEFDKIFNGSEADGNTQEAVFKDTSLLIISAIDGFNVCIFAYGQTGSGKTYTMFGSNDRSERHQGLAPRVAHELFNKLQERESSHHIEVSVTMLELYTDKLGDLLTSKEEGYASDLKIRLAEHTSSGLVEVEGAKMERATNANELLDIFNRGAKGRASSSTKMNADSSRSHMIATVVLSLRNRRTGKVIHGKLTLTDLAGSERVAKSGAAGHQLKEAQSINKSLSALGDVIGALTSGGRQHIPYRNHPLTMLMSDSIGGNAKTLMFVCCSPADYNRKETANSLDFAKRCRNVTNNVS</sequence>
<dbReference type="GO" id="GO:0016887">
    <property type="term" value="F:ATP hydrolysis activity"/>
    <property type="evidence" value="ECO:0000318"/>
    <property type="project" value="GO_Central"/>
</dbReference>
<keyword evidence="1" id="KW-0547">Nucleotide-binding</keyword>
<dbReference type="PANTHER" id="PTHR47972:SF16">
    <property type="entry name" value="KINESIN-LIKE PROTEIN"/>
    <property type="match status" value="1"/>
</dbReference>
<dbReference type="GO" id="GO:0008017">
    <property type="term" value="F:microtubule binding"/>
    <property type="evidence" value="ECO:0000318"/>
    <property type="project" value="GO_Central"/>
</dbReference>
<dbReference type="GO" id="GO:0007018">
    <property type="term" value="P:microtubule-based movement"/>
    <property type="evidence" value="ECO:0000318"/>
    <property type="project" value="GO_Central"/>
</dbReference>
<dbReference type="GO" id="GO:0005874">
    <property type="term" value="C:microtubule"/>
    <property type="evidence" value="ECO:0000318"/>
    <property type="project" value="GO_Central"/>
</dbReference>
<dbReference type="InterPro" id="IPR027640">
    <property type="entry name" value="Kinesin-like_fam"/>
</dbReference>
<dbReference type="AlphaFoldDB" id="B8CD61"/>
<dbReference type="GO" id="GO:0005871">
    <property type="term" value="C:kinesin complex"/>
    <property type="evidence" value="ECO:0000318"/>
    <property type="project" value="GO_Central"/>
</dbReference>
<dbReference type="PaxDb" id="35128-Thaps264282"/>
<keyword evidence="4" id="KW-1185">Reference proteome</keyword>
<evidence type="ECO:0000313" key="4">
    <source>
        <dbReference type="Proteomes" id="UP000001449"/>
    </source>
</evidence>
<evidence type="ECO:0000259" key="2">
    <source>
        <dbReference type="PROSITE" id="PS50067"/>
    </source>
</evidence>
<dbReference type="PANTHER" id="PTHR47972">
    <property type="entry name" value="KINESIN-LIKE PROTEIN KLP-3"/>
    <property type="match status" value="1"/>
</dbReference>
<dbReference type="GO" id="GO:0005737">
    <property type="term" value="C:cytoplasm"/>
    <property type="evidence" value="ECO:0000318"/>
    <property type="project" value="GO_Central"/>
</dbReference>
<proteinExistence type="inferred from homology"/>
<dbReference type="InParanoid" id="B8CD61"/>
<dbReference type="eggNOG" id="KOG0239">
    <property type="taxonomic scope" value="Eukaryota"/>
</dbReference>
<feature type="non-terminal residue" evidence="3">
    <location>
        <position position="1"/>
    </location>
</feature>
<keyword evidence="1" id="KW-0067">ATP-binding</keyword>
<protein>
    <submittedName>
        <fullName evidence="3">Kinesin motor protein-like protein</fullName>
    </submittedName>
</protein>
<organism evidence="3 4">
    <name type="scientific">Thalassiosira pseudonana</name>
    <name type="common">Marine diatom</name>
    <name type="synonym">Cyclotella nana</name>
    <dbReference type="NCBI Taxonomy" id="35128"/>
    <lineage>
        <taxon>Eukaryota</taxon>
        <taxon>Sar</taxon>
        <taxon>Stramenopiles</taxon>
        <taxon>Ochrophyta</taxon>
        <taxon>Bacillariophyta</taxon>
        <taxon>Coscinodiscophyceae</taxon>
        <taxon>Thalassiosirophycidae</taxon>
        <taxon>Thalassiosirales</taxon>
        <taxon>Thalassiosiraceae</taxon>
        <taxon>Thalassiosira</taxon>
    </lineage>
</organism>
<dbReference type="HOGENOM" id="CLU_001485_2_2_1"/>
<dbReference type="RefSeq" id="XP_002294199.1">
    <property type="nucleotide sequence ID" value="XM_002294163.1"/>
</dbReference>
<dbReference type="GO" id="GO:0005524">
    <property type="term" value="F:ATP binding"/>
    <property type="evidence" value="ECO:0007669"/>
    <property type="project" value="UniProtKB-UniRule"/>
</dbReference>
<evidence type="ECO:0000256" key="1">
    <source>
        <dbReference type="PROSITE-ProRule" id="PRU00283"/>
    </source>
</evidence>
<dbReference type="InterPro" id="IPR001752">
    <property type="entry name" value="Kinesin_motor_dom"/>
</dbReference>
<dbReference type="InterPro" id="IPR027417">
    <property type="entry name" value="P-loop_NTPase"/>
</dbReference>
<accession>B8CD61</accession>
<comment type="similarity">
    <text evidence="1">Belongs to the TRAFAC class myosin-kinesin ATPase superfamily. Kinesin family.</text>
</comment>
<dbReference type="Proteomes" id="UP000001449">
    <property type="component" value="Chromosome 15"/>
</dbReference>
<gene>
    <name evidence="3" type="ORF">THAPSDRAFT_264282</name>
</gene>
<dbReference type="STRING" id="35128.B8CD61"/>
<dbReference type="SMART" id="SM00129">
    <property type="entry name" value="KISc"/>
    <property type="match status" value="1"/>
</dbReference>
<dbReference type="GeneID" id="7441974"/>
<feature type="non-terminal residue" evidence="3">
    <location>
        <position position="362"/>
    </location>
</feature>
<dbReference type="KEGG" id="tps:THAPSDRAFT_264282"/>